<evidence type="ECO:0000313" key="4">
    <source>
        <dbReference type="EMBL" id="RSX49855.1"/>
    </source>
</evidence>
<dbReference type="Gene3D" id="1.10.30.50">
    <property type="match status" value="1"/>
</dbReference>
<evidence type="ECO:0000259" key="3">
    <source>
        <dbReference type="Pfam" id="PF01844"/>
    </source>
</evidence>
<evidence type="ECO:0000313" key="5">
    <source>
        <dbReference type="Proteomes" id="UP000288052"/>
    </source>
</evidence>
<protein>
    <recommendedName>
        <fullName evidence="3">HNH domain-containing protein</fullName>
    </recommendedName>
</protein>
<dbReference type="EMBL" id="QXGI01000001">
    <property type="protein sequence ID" value="RSX49855.1"/>
    <property type="molecule type" value="Genomic_DNA"/>
</dbReference>
<proteinExistence type="predicted"/>
<dbReference type="Proteomes" id="UP000288052">
    <property type="component" value="Unassembled WGS sequence"/>
</dbReference>
<sequence length="250" mass="28225">MKASRRAWWAVTGLCSLLGVDAAATAVLFLGRVRARVAALEDAPEYASDVSLNPYHALRGHVAWPHWAWASGPWVWPAVALCAAMLLLWAARRIPMRAPRNPFERDPRRRFTRTDRDWVSGCAGGRCEHRMLFGLLRCRRAGEQMDHHYPWSRGGATSRRNLVWLCARHNNRKSDRVPSRFDTWALVRARERYWPVWARGDMVPDGMCETDDAAADGEGPDMGHPPEPWPDGAVRSGPDGADATGLWPRR</sequence>
<dbReference type="GO" id="GO:0003676">
    <property type="term" value="F:nucleic acid binding"/>
    <property type="evidence" value="ECO:0007669"/>
    <property type="project" value="InterPro"/>
</dbReference>
<evidence type="ECO:0000256" key="1">
    <source>
        <dbReference type="SAM" id="MobiDB-lite"/>
    </source>
</evidence>
<dbReference type="AlphaFoldDB" id="A0A430FAJ6"/>
<feature type="compositionally biased region" description="Acidic residues" evidence="1">
    <location>
        <begin position="209"/>
        <end position="219"/>
    </location>
</feature>
<evidence type="ECO:0000256" key="2">
    <source>
        <dbReference type="SAM" id="Phobius"/>
    </source>
</evidence>
<dbReference type="Pfam" id="PF01844">
    <property type="entry name" value="HNH"/>
    <property type="match status" value="1"/>
</dbReference>
<accession>A0A430FAJ6</accession>
<keyword evidence="2" id="KW-0812">Transmembrane</keyword>
<name>A0A430FAJ6_9BIFI</name>
<keyword evidence="2" id="KW-1133">Transmembrane helix</keyword>
<dbReference type="InterPro" id="IPR003615">
    <property type="entry name" value="HNH_nuc"/>
</dbReference>
<gene>
    <name evidence="4" type="ORF">D2E22_0316</name>
</gene>
<dbReference type="GO" id="GO:0008270">
    <property type="term" value="F:zinc ion binding"/>
    <property type="evidence" value="ECO:0007669"/>
    <property type="project" value="InterPro"/>
</dbReference>
<feature type="transmembrane region" description="Helical" evidence="2">
    <location>
        <begin position="74"/>
        <end position="91"/>
    </location>
</feature>
<feature type="region of interest" description="Disordered" evidence="1">
    <location>
        <begin position="209"/>
        <end position="250"/>
    </location>
</feature>
<keyword evidence="2" id="KW-0472">Membrane</keyword>
<reference evidence="4 5" key="1">
    <citation type="submission" date="2018-09" db="EMBL/GenBank/DDBJ databases">
        <title>Characterization of the phylogenetic diversity of five novel species belonging to the genus Bifidobacterium.</title>
        <authorList>
            <person name="Lugli G.A."/>
            <person name="Duranti S."/>
            <person name="Milani C."/>
        </authorList>
    </citation>
    <scope>NUCLEOTIDE SEQUENCE [LARGE SCALE GENOMIC DNA]</scope>
    <source>
        <strain evidence="4 5">2020B</strain>
    </source>
</reference>
<feature type="domain" description="HNH" evidence="3">
    <location>
        <begin position="144"/>
        <end position="176"/>
    </location>
</feature>
<comment type="caution">
    <text evidence="4">The sequence shown here is derived from an EMBL/GenBank/DDBJ whole genome shotgun (WGS) entry which is preliminary data.</text>
</comment>
<keyword evidence="5" id="KW-1185">Reference proteome</keyword>
<dbReference type="InterPro" id="IPR002711">
    <property type="entry name" value="HNH"/>
</dbReference>
<organism evidence="4 5">
    <name type="scientific">Bifidobacterium castoris</name>
    <dbReference type="NCBI Taxonomy" id="2306972"/>
    <lineage>
        <taxon>Bacteria</taxon>
        <taxon>Bacillati</taxon>
        <taxon>Actinomycetota</taxon>
        <taxon>Actinomycetes</taxon>
        <taxon>Bifidobacteriales</taxon>
        <taxon>Bifidobacteriaceae</taxon>
        <taxon>Bifidobacterium</taxon>
    </lineage>
</organism>
<dbReference type="CDD" id="cd00085">
    <property type="entry name" value="HNHc"/>
    <property type="match status" value="1"/>
</dbReference>
<dbReference type="GO" id="GO:0004519">
    <property type="term" value="F:endonuclease activity"/>
    <property type="evidence" value="ECO:0007669"/>
    <property type="project" value="InterPro"/>
</dbReference>